<name>A0A1I6SK83_9BACI</name>
<dbReference type="STRING" id="306541.SAMN05421668_109111"/>
<sequence length="62" mass="7072">MLDRFLFVFGLVVFLICVIFFVMNVFTQYYGLSFILSVFGMLNASIAIGVSEILRALQLKNK</sequence>
<evidence type="ECO:0000256" key="1">
    <source>
        <dbReference type="SAM" id="Phobius"/>
    </source>
</evidence>
<accession>A0A1I6SK83</accession>
<protein>
    <submittedName>
        <fullName evidence="2">Uncharacterized protein</fullName>
    </submittedName>
</protein>
<feature type="transmembrane region" description="Helical" evidence="1">
    <location>
        <begin position="5"/>
        <end position="26"/>
    </location>
</feature>
<dbReference type="Proteomes" id="UP000199139">
    <property type="component" value="Unassembled WGS sequence"/>
</dbReference>
<keyword evidence="1" id="KW-0812">Transmembrane</keyword>
<evidence type="ECO:0000313" key="2">
    <source>
        <dbReference type="EMBL" id="SFS77270.1"/>
    </source>
</evidence>
<reference evidence="2 3" key="1">
    <citation type="submission" date="2016-10" db="EMBL/GenBank/DDBJ databases">
        <authorList>
            <person name="de Groot N.N."/>
        </authorList>
    </citation>
    <scope>NUCLEOTIDE SEQUENCE [LARGE SCALE GENOMIC DNA]</scope>
    <source>
        <strain evidence="2 3">DSM 17074</strain>
    </source>
</reference>
<organism evidence="2 3">
    <name type="scientific">Halolactibacillus miurensis</name>
    <dbReference type="NCBI Taxonomy" id="306541"/>
    <lineage>
        <taxon>Bacteria</taxon>
        <taxon>Bacillati</taxon>
        <taxon>Bacillota</taxon>
        <taxon>Bacilli</taxon>
        <taxon>Bacillales</taxon>
        <taxon>Bacillaceae</taxon>
        <taxon>Halolactibacillus</taxon>
    </lineage>
</organism>
<feature type="transmembrane region" description="Helical" evidence="1">
    <location>
        <begin position="32"/>
        <end position="54"/>
    </location>
</feature>
<dbReference type="EMBL" id="FPAI01000009">
    <property type="protein sequence ID" value="SFS77270.1"/>
    <property type="molecule type" value="Genomic_DNA"/>
</dbReference>
<evidence type="ECO:0000313" key="3">
    <source>
        <dbReference type="Proteomes" id="UP000199139"/>
    </source>
</evidence>
<gene>
    <name evidence="2" type="ORF">SAMN05421668_109111</name>
</gene>
<keyword evidence="1" id="KW-1133">Transmembrane helix</keyword>
<dbReference type="AlphaFoldDB" id="A0A1I6SK83"/>
<keyword evidence="1" id="KW-0472">Membrane</keyword>
<proteinExistence type="predicted"/>